<dbReference type="Proteomes" id="UP001443914">
    <property type="component" value="Unassembled WGS sequence"/>
</dbReference>
<proteinExistence type="predicted"/>
<organism evidence="1 2">
    <name type="scientific">Saponaria officinalis</name>
    <name type="common">Common soapwort</name>
    <name type="synonym">Lychnis saponaria</name>
    <dbReference type="NCBI Taxonomy" id="3572"/>
    <lineage>
        <taxon>Eukaryota</taxon>
        <taxon>Viridiplantae</taxon>
        <taxon>Streptophyta</taxon>
        <taxon>Embryophyta</taxon>
        <taxon>Tracheophyta</taxon>
        <taxon>Spermatophyta</taxon>
        <taxon>Magnoliopsida</taxon>
        <taxon>eudicotyledons</taxon>
        <taxon>Gunneridae</taxon>
        <taxon>Pentapetalae</taxon>
        <taxon>Caryophyllales</taxon>
        <taxon>Caryophyllaceae</taxon>
        <taxon>Caryophylleae</taxon>
        <taxon>Saponaria</taxon>
    </lineage>
</organism>
<sequence>MELYPFSKLVNLDREWSDHAPVMVYLNKRQVGEVHSFSKPFRFEQIWIGEEGCEDTIRRAWESGNDDVSDSLRRCAGELKAWKGINIGKIMKAIHQKRRRIKRLNEGGRTLAQIREREELVAEVAQLLKQEEIFLETKVVCVMVEGRR</sequence>
<keyword evidence="2" id="KW-1185">Reference proteome</keyword>
<dbReference type="EMBL" id="JBDFQZ010000009">
    <property type="protein sequence ID" value="KAK9688646.1"/>
    <property type="molecule type" value="Genomic_DNA"/>
</dbReference>
<gene>
    <name evidence="1" type="ORF">RND81_09G000600</name>
</gene>
<protein>
    <submittedName>
        <fullName evidence="1">Uncharacterized protein</fullName>
    </submittedName>
</protein>
<name>A0AAW1IG75_SAPOF</name>
<evidence type="ECO:0000313" key="1">
    <source>
        <dbReference type="EMBL" id="KAK9688646.1"/>
    </source>
</evidence>
<accession>A0AAW1IG75</accession>
<evidence type="ECO:0000313" key="2">
    <source>
        <dbReference type="Proteomes" id="UP001443914"/>
    </source>
</evidence>
<dbReference type="AlphaFoldDB" id="A0AAW1IG75"/>
<reference evidence="1" key="1">
    <citation type="submission" date="2024-03" db="EMBL/GenBank/DDBJ databases">
        <title>WGS assembly of Saponaria officinalis var. Norfolk2.</title>
        <authorList>
            <person name="Jenkins J."/>
            <person name="Shu S."/>
            <person name="Grimwood J."/>
            <person name="Barry K."/>
            <person name="Goodstein D."/>
            <person name="Schmutz J."/>
            <person name="Leebens-Mack J."/>
            <person name="Osbourn A."/>
        </authorList>
    </citation>
    <scope>NUCLEOTIDE SEQUENCE [LARGE SCALE GENOMIC DNA]</scope>
    <source>
        <strain evidence="1">JIC</strain>
    </source>
</reference>
<comment type="caution">
    <text evidence="1">The sequence shown here is derived from an EMBL/GenBank/DDBJ whole genome shotgun (WGS) entry which is preliminary data.</text>
</comment>